<gene>
    <name evidence="1" type="ORF">DK847_16985</name>
</gene>
<evidence type="ECO:0000313" key="2">
    <source>
        <dbReference type="Proteomes" id="UP000248795"/>
    </source>
</evidence>
<dbReference type="RefSeq" id="WP_111199734.1">
    <property type="nucleotide sequence ID" value="NZ_QKVK01000009.1"/>
</dbReference>
<evidence type="ECO:0000313" key="1">
    <source>
        <dbReference type="EMBL" id="PZF75540.1"/>
    </source>
</evidence>
<reference evidence="2" key="1">
    <citation type="submission" date="2018-06" db="EMBL/GenBank/DDBJ databases">
        <title>Aestuariibacter litoralis strain KCTC 52945T.</title>
        <authorList>
            <person name="Li X."/>
            <person name="Salam N."/>
            <person name="Li J.-L."/>
            <person name="Chen Y.-M."/>
            <person name="Yang Z.-W."/>
            <person name="Zhang L.-Y."/>
            <person name="Han M.-X."/>
            <person name="Xiao M."/>
            <person name="Li W.-J."/>
        </authorList>
    </citation>
    <scope>NUCLEOTIDE SEQUENCE [LARGE SCALE GENOMIC DNA]</scope>
    <source>
        <strain evidence="2">KCTC 52945</strain>
    </source>
</reference>
<dbReference type="Gene3D" id="3.40.50.300">
    <property type="entry name" value="P-loop containing nucleotide triphosphate hydrolases"/>
    <property type="match status" value="1"/>
</dbReference>
<protein>
    <recommendedName>
        <fullName evidence="3">Sulfotransferase domain-containing protein</fullName>
    </recommendedName>
</protein>
<comment type="caution">
    <text evidence="1">The sequence shown here is derived from an EMBL/GenBank/DDBJ whole genome shotgun (WGS) entry which is preliminary data.</text>
</comment>
<dbReference type="EMBL" id="QKVK01000009">
    <property type="protein sequence ID" value="PZF75540.1"/>
    <property type="molecule type" value="Genomic_DNA"/>
</dbReference>
<sequence>MTAPLIHIGLHKTGTSWLQVHLFANPDMPFWTAAPESVKKRKSRAKFGSYEFYRAADGNMLREDQFDAAQARSAVGAAIVPEGRCLVVSNERLSGHPMSNGMDRSAICNRLHETLPNARVLIVVREQRAMILSNYMQYLKYGGPRSITGFLAPEHDARAPGLDPCYWDYDRLVEAYHRRFGAGNVLVLPYEMLRKAPQDFVARICRFAGVEPPRQALAAASRENASQNYLTAVGLRLLSPVIRSSRGNGFAPSLLGRRVGQAVHLGLQKYLGLLVPRALNEHVKARLLARVAPMAERYRHSNQRLQKLTGLDLRPYGYALPEEGAVIRPFPAPSAAPAGAPLQPATRHARDA</sequence>
<accession>A0A2W2ASP4</accession>
<dbReference type="SUPFAM" id="SSF52540">
    <property type="entry name" value="P-loop containing nucleoside triphosphate hydrolases"/>
    <property type="match status" value="1"/>
</dbReference>
<proteinExistence type="predicted"/>
<dbReference type="AlphaFoldDB" id="A0A2W2ASP4"/>
<evidence type="ECO:0008006" key="3">
    <source>
        <dbReference type="Google" id="ProtNLM"/>
    </source>
</evidence>
<dbReference type="Pfam" id="PF13469">
    <property type="entry name" value="Sulfotransfer_3"/>
    <property type="match status" value="1"/>
</dbReference>
<dbReference type="InterPro" id="IPR027417">
    <property type="entry name" value="P-loop_NTPase"/>
</dbReference>
<name>A0A2W2ASP4_9HYPH</name>
<keyword evidence="2" id="KW-1185">Reference proteome</keyword>
<organism evidence="1 2">
    <name type="scientific">Aestuariivirga litoralis</name>
    <dbReference type="NCBI Taxonomy" id="2650924"/>
    <lineage>
        <taxon>Bacteria</taxon>
        <taxon>Pseudomonadati</taxon>
        <taxon>Pseudomonadota</taxon>
        <taxon>Alphaproteobacteria</taxon>
        <taxon>Hyphomicrobiales</taxon>
        <taxon>Aestuariivirgaceae</taxon>
        <taxon>Aestuariivirga</taxon>
    </lineage>
</organism>
<dbReference type="Proteomes" id="UP000248795">
    <property type="component" value="Unassembled WGS sequence"/>
</dbReference>